<evidence type="ECO:0000313" key="10">
    <source>
        <dbReference type="EMBL" id="GMG86740.1"/>
    </source>
</evidence>
<dbReference type="EMBL" id="BSYJ01000002">
    <property type="protein sequence ID" value="GMG86740.1"/>
    <property type="molecule type" value="Genomic_DNA"/>
</dbReference>
<comment type="caution">
    <text evidence="10">The sequence shown here is derived from an EMBL/GenBank/DDBJ whole genome shotgun (WGS) entry which is preliminary data.</text>
</comment>
<dbReference type="PANTHER" id="PTHR33529:SF2">
    <property type="entry name" value="LIPOPOLYSACCHARIDE EXPORT SYSTEM PERMEASE PROTEIN LPTG"/>
    <property type="match status" value="1"/>
</dbReference>
<evidence type="ECO:0000256" key="1">
    <source>
        <dbReference type="ARBA" id="ARBA00002265"/>
    </source>
</evidence>
<sequence length="353" mass="38842">MHKLDGYIGRTVAASVIGVLLVFLGLMVIAALIDEKESVSGDYTMGKAVVYVLWTLPARINELLPMAALVGCMVGLGSLASTSELTIMRAAGISIGRLAWSVLKPLLLFIILGAALSEFVIPHTNQQAESRKAHLLGELEAEGLEKGLWLRDGEEFVHFNAALPGGTLFGITRYAFDENRQLKQVAFSERGSFHKEGWQLENTRISRMSADAVTNDVSFRENWETEVTPNLFALIAPHPGDLSMSNLWSYANFLEKKEDDASRYWLEFWKKALQPLAIASLVLVAISFVFGPLREVTMGLRVFTGVIVGIIFQTTQNMLGPSSLVFGFSPLIAVLVPILLCFGLGWALLRRAR</sequence>
<dbReference type="Proteomes" id="UP001224392">
    <property type="component" value="Unassembled WGS sequence"/>
</dbReference>
<dbReference type="InterPro" id="IPR030923">
    <property type="entry name" value="LptG"/>
</dbReference>
<dbReference type="NCBIfam" id="TIGR04408">
    <property type="entry name" value="LptG_lptG"/>
    <property type="match status" value="1"/>
</dbReference>
<proteinExistence type="inferred from homology"/>
<evidence type="ECO:0000256" key="2">
    <source>
        <dbReference type="ARBA" id="ARBA00004651"/>
    </source>
</evidence>
<evidence type="ECO:0000256" key="7">
    <source>
        <dbReference type="ARBA" id="ARBA00023136"/>
    </source>
</evidence>
<comment type="similarity">
    <text evidence="3">Belongs to the LptF/LptG family.</text>
</comment>
<keyword evidence="7 9" id="KW-0472">Membrane</keyword>
<feature type="transmembrane region" description="Helical" evidence="9">
    <location>
        <begin position="102"/>
        <end position="121"/>
    </location>
</feature>
<evidence type="ECO:0000256" key="4">
    <source>
        <dbReference type="ARBA" id="ARBA00022475"/>
    </source>
</evidence>
<comment type="subcellular location">
    <subcellularLocation>
        <location evidence="2">Cell membrane</location>
        <topology evidence="2">Multi-pass membrane protein</topology>
    </subcellularLocation>
</comment>
<name>A0ABQ6LXD9_9GAMM</name>
<gene>
    <name evidence="10" type="primary">lptG</name>
    <name evidence="10" type="ORF">MNKW57_10610</name>
</gene>
<reference evidence="10 11" key="1">
    <citation type="submission" date="2023-04" db="EMBL/GenBank/DDBJ databases">
        <title>Marinobulbifer ophiurae gen. nov., sp. Nov., isolate from tissue of brittle star Ophioplocus japonicus.</title>
        <authorList>
            <person name="Kawano K."/>
            <person name="Sawayama S."/>
            <person name="Nakagawa S."/>
        </authorList>
    </citation>
    <scope>NUCLEOTIDE SEQUENCE [LARGE SCALE GENOMIC DNA]</scope>
    <source>
        <strain evidence="10 11">NKW57</strain>
    </source>
</reference>
<dbReference type="RefSeq" id="WP_285763310.1">
    <property type="nucleotide sequence ID" value="NZ_BSYJ01000002.1"/>
</dbReference>
<feature type="transmembrane region" description="Helical" evidence="9">
    <location>
        <begin position="325"/>
        <end position="349"/>
    </location>
</feature>
<protein>
    <submittedName>
        <fullName evidence="10">LPS export ABC transporter permease LptG</fullName>
    </submittedName>
</protein>
<dbReference type="PANTHER" id="PTHR33529">
    <property type="entry name" value="SLR0882 PROTEIN-RELATED"/>
    <property type="match status" value="1"/>
</dbReference>
<keyword evidence="6 9" id="KW-1133">Transmembrane helix</keyword>
<feature type="transmembrane region" description="Helical" evidence="9">
    <location>
        <begin position="63"/>
        <end position="81"/>
    </location>
</feature>
<feature type="transmembrane region" description="Helical" evidence="9">
    <location>
        <begin position="300"/>
        <end position="319"/>
    </location>
</feature>
<feature type="transmembrane region" description="Helical" evidence="9">
    <location>
        <begin position="272"/>
        <end position="293"/>
    </location>
</feature>
<keyword evidence="4" id="KW-1003">Cell membrane</keyword>
<organism evidence="10 11">
    <name type="scientific">Biformimicrobium ophioploci</name>
    <dbReference type="NCBI Taxonomy" id="3036711"/>
    <lineage>
        <taxon>Bacteria</taxon>
        <taxon>Pseudomonadati</taxon>
        <taxon>Pseudomonadota</taxon>
        <taxon>Gammaproteobacteria</taxon>
        <taxon>Cellvibrionales</taxon>
        <taxon>Microbulbiferaceae</taxon>
        <taxon>Biformimicrobium</taxon>
    </lineage>
</organism>
<feature type="transmembrane region" description="Helical" evidence="9">
    <location>
        <begin position="12"/>
        <end position="33"/>
    </location>
</feature>
<evidence type="ECO:0000313" key="11">
    <source>
        <dbReference type="Proteomes" id="UP001224392"/>
    </source>
</evidence>
<keyword evidence="5 9" id="KW-0812">Transmembrane</keyword>
<keyword evidence="11" id="KW-1185">Reference proteome</keyword>
<dbReference type="InterPro" id="IPR005495">
    <property type="entry name" value="LptG/LptF_permease"/>
</dbReference>
<comment type="subunit">
    <text evidence="8">Component of the lipopolysaccharide transport and assembly complex. The LptBFG transporter is composed of two ATP-binding proteins (LptB) and two transmembrane proteins (LptF and LptG).</text>
</comment>
<evidence type="ECO:0000256" key="9">
    <source>
        <dbReference type="SAM" id="Phobius"/>
    </source>
</evidence>
<evidence type="ECO:0000256" key="5">
    <source>
        <dbReference type="ARBA" id="ARBA00022692"/>
    </source>
</evidence>
<evidence type="ECO:0000256" key="3">
    <source>
        <dbReference type="ARBA" id="ARBA00007725"/>
    </source>
</evidence>
<evidence type="ECO:0000256" key="6">
    <source>
        <dbReference type="ARBA" id="ARBA00022989"/>
    </source>
</evidence>
<comment type="function">
    <text evidence="1">Part of the ABC transporter complex LptBFG involved in the translocation of lipopolysaccharide (LPS) from the inner membrane to the outer membrane.</text>
</comment>
<accession>A0ABQ6LXD9</accession>
<dbReference type="Pfam" id="PF03739">
    <property type="entry name" value="LptF_LptG"/>
    <property type="match status" value="1"/>
</dbReference>
<evidence type="ECO:0000256" key="8">
    <source>
        <dbReference type="ARBA" id="ARBA00026081"/>
    </source>
</evidence>